<evidence type="ECO:0000256" key="4">
    <source>
        <dbReference type="ARBA" id="ARBA00023163"/>
    </source>
</evidence>
<organism evidence="6 7">
    <name type="scientific">Pseudomonas putida</name>
    <name type="common">Arthrobacter siderocapsulatus</name>
    <dbReference type="NCBI Taxonomy" id="303"/>
    <lineage>
        <taxon>Bacteria</taxon>
        <taxon>Pseudomonadati</taxon>
        <taxon>Pseudomonadota</taxon>
        <taxon>Gammaproteobacteria</taxon>
        <taxon>Pseudomonadales</taxon>
        <taxon>Pseudomonadaceae</taxon>
        <taxon>Pseudomonas</taxon>
    </lineage>
</organism>
<evidence type="ECO:0000256" key="3">
    <source>
        <dbReference type="ARBA" id="ARBA00023125"/>
    </source>
</evidence>
<dbReference type="SUPFAM" id="SSF46785">
    <property type="entry name" value="Winged helix' DNA-binding domain"/>
    <property type="match status" value="1"/>
</dbReference>
<accession>A0A2S3WE37</accession>
<dbReference type="PANTHER" id="PTHR30537:SF1">
    <property type="entry name" value="HTH-TYPE TRANSCRIPTIONAL REGULATOR PGRR"/>
    <property type="match status" value="1"/>
</dbReference>
<dbReference type="InterPro" id="IPR058163">
    <property type="entry name" value="LysR-type_TF_proteobact-type"/>
</dbReference>
<dbReference type="GO" id="GO:0003700">
    <property type="term" value="F:DNA-binding transcription factor activity"/>
    <property type="evidence" value="ECO:0007669"/>
    <property type="project" value="InterPro"/>
</dbReference>
<dbReference type="FunFam" id="3.40.190.290:FF:000012">
    <property type="entry name" value="Transcriptional regulator, LysR family"/>
    <property type="match status" value="1"/>
</dbReference>
<dbReference type="EMBL" id="MIND01000018">
    <property type="protein sequence ID" value="POF89183.1"/>
    <property type="molecule type" value="Genomic_DNA"/>
</dbReference>
<dbReference type="Proteomes" id="UP000237194">
    <property type="component" value="Unassembled WGS sequence"/>
</dbReference>
<comment type="caution">
    <text evidence="6">The sequence shown here is derived from an EMBL/GenBank/DDBJ whole genome shotgun (WGS) entry which is preliminary data.</text>
</comment>
<feature type="domain" description="HTH lysR-type" evidence="5">
    <location>
        <begin position="13"/>
        <end position="65"/>
    </location>
</feature>
<name>A0A2S3WE37_PSEPU</name>
<dbReference type="AlphaFoldDB" id="A0A2S3WE37"/>
<dbReference type="Gene3D" id="1.10.10.10">
    <property type="entry name" value="Winged helix-like DNA-binding domain superfamily/Winged helix DNA-binding domain"/>
    <property type="match status" value="1"/>
</dbReference>
<dbReference type="PROSITE" id="PS50931">
    <property type="entry name" value="HTH_LYSR"/>
    <property type="match status" value="1"/>
</dbReference>
<dbReference type="InterPro" id="IPR000847">
    <property type="entry name" value="LysR_HTH_N"/>
</dbReference>
<dbReference type="CDD" id="cd08474">
    <property type="entry name" value="PBP2_CrgA_like_5"/>
    <property type="match status" value="1"/>
</dbReference>
<dbReference type="RefSeq" id="WP_103437253.1">
    <property type="nucleotide sequence ID" value="NZ_MIND01000018.1"/>
</dbReference>
<sequence length="299" mass="32219">MDPKTLRDAFSGLSVFFAVAHARSFTKAAARLGVSQTAVSHAVRALEARLGVSLLSRNSRNVTMTEAGEQLLANVAPQFEAIDTQLQALTELSNSPTGTIRITASDHAVRAVLMTKLKLFLPAHPGIKVELSTNSGFVDIVAERFDAGVRLGEAVAQDMIAVRIAADAPYAVVATPAYLQHHGMAQTPSDLLQHNCINLRLPTRGNLWAWEFAVDGREVNLRVDGQLVFNNTSDAVEAVLAGLGVAYLPAELVGQYVQSGQLLQMLEDFSPVWPGLHLYYPSRRQPSGAMALLIAALRV</sequence>
<dbReference type="Pfam" id="PF03466">
    <property type="entry name" value="LysR_substrate"/>
    <property type="match status" value="1"/>
</dbReference>
<dbReference type="InterPro" id="IPR036390">
    <property type="entry name" value="WH_DNA-bd_sf"/>
</dbReference>
<dbReference type="Pfam" id="PF00126">
    <property type="entry name" value="HTH_1"/>
    <property type="match status" value="1"/>
</dbReference>
<dbReference type="InterPro" id="IPR005119">
    <property type="entry name" value="LysR_subst-bd"/>
</dbReference>
<evidence type="ECO:0000313" key="6">
    <source>
        <dbReference type="EMBL" id="POF89183.1"/>
    </source>
</evidence>
<dbReference type="InterPro" id="IPR036388">
    <property type="entry name" value="WH-like_DNA-bd_sf"/>
</dbReference>
<evidence type="ECO:0000256" key="1">
    <source>
        <dbReference type="ARBA" id="ARBA00009437"/>
    </source>
</evidence>
<dbReference type="GO" id="GO:0043565">
    <property type="term" value="F:sequence-specific DNA binding"/>
    <property type="evidence" value="ECO:0007669"/>
    <property type="project" value="TreeGrafter"/>
</dbReference>
<evidence type="ECO:0000313" key="7">
    <source>
        <dbReference type="Proteomes" id="UP000237194"/>
    </source>
</evidence>
<keyword evidence="2" id="KW-0805">Transcription regulation</keyword>
<proteinExistence type="inferred from homology"/>
<dbReference type="PANTHER" id="PTHR30537">
    <property type="entry name" value="HTH-TYPE TRANSCRIPTIONAL REGULATOR"/>
    <property type="match status" value="1"/>
</dbReference>
<gene>
    <name evidence="6" type="ORF">BGP80_14895</name>
</gene>
<evidence type="ECO:0000256" key="2">
    <source>
        <dbReference type="ARBA" id="ARBA00023015"/>
    </source>
</evidence>
<comment type="similarity">
    <text evidence="1">Belongs to the LysR transcriptional regulatory family.</text>
</comment>
<keyword evidence="4" id="KW-0804">Transcription</keyword>
<keyword evidence="3" id="KW-0238">DNA-binding</keyword>
<protein>
    <submittedName>
        <fullName evidence="6">LysR family transcriptional regulator</fullName>
    </submittedName>
</protein>
<dbReference type="SUPFAM" id="SSF53850">
    <property type="entry name" value="Periplasmic binding protein-like II"/>
    <property type="match status" value="1"/>
</dbReference>
<dbReference type="PRINTS" id="PR00039">
    <property type="entry name" value="HTHLYSR"/>
</dbReference>
<reference evidence="6 7" key="1">
    <citation type="submission" date="2016-08" db="EMBL/GenBank/DDBJ databases">
        <authorList>
            <person name="Seilhamer J.J."/>
        </authorList>
    </citation>
    <scope>NUCLEOTIDE SEQUENCE [LARGE SCALE GENOMIC DNA]</scope>
    <source>
        <strain evidence="6 7">KT-27</strain>
    </source>
</reference>
<dbReference type="Gene3D" id="3.40.190.290">
    <property type="match status" value="1"/>
</dbReference>
<dbReference type="FunFam" id="1.10.10.10:FF:000001">
    <property type="entry name" value="LysR family transcriptional regulator"/>
    <property type="match status" value="1"/>
</dbReference>
<evidence type="ECO:0000259" key="5">
    <source>
        <dbReference type="PROSITE" id="PS50931"/>
    </source>
</evidence>
<reference evidence="6 7" key="2">
    <citation type="submission" date="2018-03" db="EMBL/GenBank/DDBJ databases">
        <title>Draft genome of Pseudomonas putida strain KT-27.</title>
        <authorList>
            <person name="Yoshizawa S."/>
            <person name="Khan N.H."/>
            <person name="Nishimura M."/>
            <person name="Chiura H.X."/>
            <person name="Ogura Y."/>
            <person name="Hayashi T."/>
            <person name="Kogure K."/>
        </authorList>
    </citation>
    <scope>NUCLEOTIDE SEQUENCE [LARGE SCALE GENOMIC DNA]</scope>
    <source>
        <strain evidence="6 7">KT-27</strain>
    </source>
</reference>
<dbReference type="GO" id="GO:0006351">
    <property type="term" value="P:DNA-templated transcription"/>
    <property type="evidence" value="ECO:0007669"/>
    <property type="project" value="TreeGrafter"/>
</dbReference>